<keyword evidence="1" id="KW-0812">Transmembrane</keyword>
<feature type="transmembrane region" description="Helical" evidence="1">
    <location>
        <begin position="12"/>
        <end position="31"/>
    </location>
</feature>
<reference evidence="2 3" key="1">
    <citation type="submission" date="2019-10" db="EMBL/GenBank/DDBJ databases">
        <title>Alkaliphilus serpentinus sp. nov. and Alkaliphilus pronyensis sp. nov., two novel anaerobic alkaliphilic species isolated from the serpentinized-hosted hydrothermal field of the Prony Bay (New Caledonia).</title>
        <authorList>
            <person name="Postec A."/>
        </authorList>
    </citation>
    <scope>NUCLEOTIDE SEQUENCE [LARGE SCALE GENOMIC DNA]</scope>
    <source>
        <strain evidence="2 3">LacV</strain>
    </source>
</reference>
<keyword evidence="3" id="KW-1185">Reference proteome</keyword>
<dbReference type="AlphaFoldDB" id="A0A6I0F488"/>
<dbReference type="Proteomes" id="UP000432715">
    <property type="component" value="Unassembled WGS sequence"/>
</dbReference>
<protein>
    <submittedName>
        <fullName evidence="2">Cyclic lactone autoinducer peptide</fullName>
    </submittedName>
</protein>
<dbReference type="OrthoDB" id="2088253at2"/>
<keyword evidence="1" id="KW-1133">Transmembrane helix</keyword>
<dbReference type="NCBIfam" id="TIGR04223">
    <property type="entry name" value="quorum_AgrD"/>
    <property type="match status" value="1"/>
</dbReference>
<dbReference type="RefSeq" id="WP_151861353.1">
    <property type="nucleotide sequence ID" value="NZ_WBZC01000031.1"/>
</dbReference>
<keyword evidence="1" id="KW-0472">Membrane</keyword>
<accession>A0A6I0F488</accession>
<organism evidence="2 3">
    <name type="scientific">Alkaliphilus pronyensis</name>
    <dbReference type="NCBI Taxonomy" id="1482732"/>
    <lineage>
        <taxon>Bacteria</taxon>
        <taxon>Bacillati</taxon>
        <taxon>Bacillota</taxon>
        <taxon>Clostridia</taxon>
        <taxon>Peptostreptococcales</taxon>
        <taxon>Natronincolaceae</taxon>
        <taxon>Alkaliphilus</taxon>
    </lineage>
</organism>
<gene>
    <name evidence="2" type="ORF">F8154_09345</name>
</gene>
<sequence length="39" mass="4237">MKKMILNSIADVALVVANVGTGINCIGFLYTPKFPKIKK</sequence>
<evidence type="ECO:0000313" key="3">
    <source>
        <dbReference type="Proteomes" id="UP000432715"/>
    </source>
</evidence>
<comment type="caution">
    <text evidence="2">The sequence shown here is derived from an EMBL/GenBank/DDBJ whole genome shotgun (WGS) entry which is preliminary data.</text>
</comment>
<dbReference type="EMBL" id="WBZC01000031">
    <property type="protein sequence ID" value="KAB3534132.1"/>
    <property type="molecule type" value="Genomic_DNA"/>
</dbReference>
<dbReference type="InterPro" id="IPR009229">
    <property type="entry name" value="AgrD"/>
</dbReference>
<proteinExistence type="predicted"/>
<name>A0A6I0F488_9FIRM</name>
<evidence type="ECO:0000313" key="2">
    <source>
        <dbReference type="EMBL" id="KAB3534132.1"/>
    </source>
</evidence>
<evidence type="ECO:0000256" key="1">
    <source>
        <dbReference type="SAM" id="Phobius"/>
    </source>
</evidence>